<dbReference type="EMBL" id="FNFF01000006">
    <property type="protein sequence ID" value="SDK28907.1"/>
    <property type="molecule type" value="Genomic_DNA"/>
</dbReference>
<dbReference type="AlphaFoldDB" id="A0A1G9ANR2"/>
<feature type="domain" description="Endonuclease/exonuclease/phosphatase" evidence="1">
    <location>
        <begin position="79"/>
        <end position="305"/>
    </location>
</feature>
<sequence length="363" mass="38781">MFVPRSVSAVRDTPRIEYHQGRRTAGCLPDVPDRTRIRRSVGALASALALVLTGCANGGQPADPAETLPPPAELRLADWNICGEAGGVRGQSGFCPYRDSPEKKIQQLAALVEKRHLNALTVQEVCGKDAGSHVALLEKALGSEWSVVHAVGKRPEGEARCRDGLRGDLGVAVAVRGRVIDSSARNALPPDPAGRSEQTLPVLCVRAHGWRYSVCTTHILPGETARVSTQITRVKDFVLGFASATAGRAVLTGDFNRNGHAPQLRPLAAGFVECAALRSAVTYRQWDVGEGRSVPHSLDHIYATKQPRGEDPFDRCGVESSLMDTSPNEMGQAPTGYSDHAPVWAVLPMAEVPPSGATGQRDQ</sequence>
<dbReference type="RefSeq" id="WP_176953798.1">
    <property type="nucleotide sequence ID" value="NZ_FNFF01000006.1"/>
</dbReference>
<keyword evidence="3" id="KW-1185">Reference proteome</keyword>
<dbReference type="Pfam" id="PF03372">
    <property type="entry name" value="Exo_endo_phos"/>
    <property type="match status" value="1"/>
</dbReference>
<organism evidence="2 3">
    <name type="scientific">Streptomyces indicus</name>
    <dbReference type="NCBI Taxonomy" id="417292"/>
    <lineage>
        <taxon>Bacteria</taxon>
        <taxon>Bacillati</taxon>
        <taxon>Actinomycetota</taxon>
        <taxon>Actinomycetes</taxon>
        <taxon>Kitasatosporales</taxon>
        <taxon>Streptomycetaceae</taxon>
        <taxon>Streptomyces</taxon>
    </lineage>
</organism>
<accession>A0A1G9ANR2</accession>
<dbReference type="STRING" id="417292.SAMN05421806_10669"/>
<evidence type="ECO:0000259" key="1">
    <source>
        <dbReference type="Pfam" id="PF03372"/>
    </source>
</evidence>
<dbReference type="GO" id="GO:0004519">
    <property type="term" value="F:endonuclease activity"/>
    <property type="evidence" value="ECO:0007669"/>
    <property type="project" value="UniProtKB-KW"/>
</dbReference>
<dbReference type="GO" id="GO:0004527">
    <property type="term" value="F:exonuclease activity"/>
    <property type="evidence" value="ECO:0007669"/>
    <property type="project" value="UniProtKB-KW"/>
</dbReference>
<keyword evidence="2" id="KW-0378">Hydrolase</keyword>
<dbReference type="Proteomes" id="UP000199155">
    <property type="component" value="Unassembled WGS sequence"/>
</dbReference>
<keyword evidence="2" id="KW-0269">Exonuclease</keyword>
<keyword evidence="2" id="KW-0540">Nuclease</keyword>
<name>A0A1G9ANR2_9ACTN</name>
<proteinExistence type="predicted"/>
<evidence type="ECO:0000313" key="2">
    <source>
        <dbReference type="EMBL" id="SDK28907.1"/>
    </source>
</evidence>
<evidence type="ECO:0000313" key="3">
    <source>
        <dbReference type="Proteomes" id="UP000199155"/>
    </source>
</evidence>
<dbReference type="SUPFAM" id="SSF56219">
    <property type="entry name" value="DNase I-like"/>
    <property type="match status" value="1"/>
</dbReference>
<gene>
    <name evidence="2" type="ORF">SAMN05421806_10669</name>
</gene>
<protein>
    <submittedName>
        <fullName evidence="2">Endonuclease/Exonuclease/phosphatase family protein</fullName>
    </submittedName>
</protein>
<dbReference type="InterPro" id="IPR005135">
    <property type="entry name" value="Endo/exonuclease/phosphatase"/>
</dbReference>
<dbReference type="InterPro" id="IPR036691">
    <property type="entry name" value="Endo/exonu/phosph_ase_sf"/>
</dbReference>
<reference evidence="2 3" key="1">
    <citation type="submission" date="2016-10" db="EMBL/GenBank/DDBJ databases">
        <authorList>
            <person name="de Groot N.N."/>
        </authorList>
    </citation>
    <scope>NUCLEOTIDE SEQUENCE [LARGE SCALE GENOMIC DNA]</scope>
    <source>
        <strain evidence="2 3">CGMCC 4.5727</strain>
    </source>
</reference>
<dbReference type="Gene3D" id="3.60.10.10">
    <property type="entry name" value="Endonuclease/exonuclease/phosphatase"/>
    <property type="match status" value="1"/>
</dbReference>
<keyword evidence="2" id="KW-0255">Endonuclease</keyword>